<evidence type="ECO:0000256" key="1">
    <source>
        <dbReference type="SAM" id="MobiDB-lite"/>
    </source>
</evidence>
<evidence type="ECO:0000313" key="3">
    <source>
        <dbReference type="Proteomes" id="UP001201812"/>
    </source>
</evidence>
<evidence type="ECO:0000313" key="2">
    <source>
        <dbReference type="EMBL" id="KAI1707080.1"/>
    </source>
</evidence>
<reference evidence="2" key="1">
    <citation type="submission" date="2022-01" db="EMBL/GenBank/DDBJ databases">
        <title>Genome Sequence Resource for Two Populations of Ditylenchus destructor, the Migratory Endoparasitic Phytonematode.</title>
        <authorList>
            <person name="Zhang H."/>
            <person name="Lin R."/>
            <person name="Xie B."/>
        </authorList>
    </citation>
    <scope>NUCLEOTIDE SEQUENCE</scope>
    <source>
        <strain evidence="2">BazhouSP</strain>
    </source>
</reference>
<comment type="caution">
    <text evidence="2">The sequence shown here is derived from an EMBL/GenBank/DDBJ whole genome shotgun (WGS) entry which is preliminary data.</text>
</comment>
<protein>
    <submittedName>
        <fullName evidence="2">Uncharacterized protein</fullName>
    </submittedName>
</protein>
<dbReference type="EMBL" id="JAKKPZ010000043">
    <property type="protein sequence ID" value="KAI1707080.1"/>
    <property type="molecule type" value="Genomic_DNA"/>
</dbReference>
<sequence length="101" mass="10881">MSPCRQTTITVINNSLSRSDTDFALDILQSRAKGPGSQGNTHTPARTGIHTSQPGEHKAKCQPAHLPFEPKSLGGVPHGIHPNRTSKPPSCVPQTPFRPRL</sequence>
<gene>
    <name evidence="2" type="ORF">DdX_12671</name>
</gene>
<keyword evidence="3" id="KW-1185">Reference proteome</keyword>
<accession>A0AAD4N0B8</accession>
<dbReference type="AlphaFoldDB" id="A0AAD4N0B8"/>
<proteinExistence type="predicted"/>
<name>A0AAD4N0B8_9BILA</name>
<dbReference type="Proteomes" id="UP001201812">
    <property type="component" value="Unassembled WGS sequence"/>
</dbReference>
<organism evidence="2 3">
    <name type="scientific">Ditylenchus destructor</name>
    <dbReference type="NCBI Taxonomy" id="166010"/>
    <lineage>
        <taxon>Eukaryota</taxon>
        <taxon>Metazoa</taxon>
        <taxon>Ecdysozoa</taxon>
        <taxon>Nematoda</taxon>
        <taxon>Chromadorea</taxon>
        <taxon>Rhabditida</taxon>
        <taxon>Tylenchina</taxon>
        <taxon>Tylenchomorpha</taxon>
        <taxon>Sphaerularioidea</taxon>
        <taxon>Anguinidae</taxon>
        <taxon>Anguininae</taxon>
        <taxon>Ditylenchus</taxon>
    </lineage>
</organism>
<feature type="compositionally biased region" description="Polar residues" evidence="1">
    <location>
        <begin position="38"/>
        <end position="54"/>
    </location>
</feature>
<feature type="region of interest" description="Disordered" evidence="1">
    <location>
        <begin position="31"/>
        <end position="101"/>
    </location>
</feature>